<keyword evidence="8" id="KW-0865">Zymogen</keyword>
<dbReference type="PANTHER" id="PTHR33478:SF1">
    <property type="entry name" value="EXTRACELLULAR METALLOPROTEINASE MEP"/>
    <property type="match status" value="1"/>
</dbReference>
<dbReference type="OrthoDB" id="3227768at2759"/>
<comment type="cofactor">
    <cofactor evidence="7">
        <name>Zn(2+)</name>
        <dbReference type="ChEBI" id="CHEBI:29105"/>
    </cofactor>
    <text evidence="7">Binds 1 zinc ion per subunit.</text>
</comment>
<sequence>MSTPREPMSVPSKDALGTEPLTEDNLQLRDHQETLHPDNAAWTVGSKAMGNVRQKDGQLSVEDGNVTVQPSESELLLPTDSGDEVEENQDYGAARTQFLLHIQPVPIKMIVLGVGFVIALGYHFIVHNVHDSRIGGIVPVHRQHFPINSHLRSHEVKVSYSKIDDDDIPIHCESFPLTHKDLTGLAPKDSGNSNYPSNHRDRTGFNDLDLDSDGPPACEPPVCEDLPQETVDVTAITTTPLLQLLDTVSLNSEQAKEGADSLGSPASPTNSSNHLPDDDHALLGPPLERNECKIWDINHFIGWYASEGEDALTHPPACPQVQPGDIFVHCYGPHRNIRWNSKLGDPPNHVNLLGTGVRAQVERRERSLIFIYAICFNTDHVANSHKAEHPLSYGRETIKELGDTSPTGWHTLPVSSDPSVEESDRAAMGDSFWRTTNTTWGNNIFTHENWDGRNAWMYNRRPEGSVEAQMNITLTPSVKFSYPYAPNPADTEEDSMVEAQSHIDDTVTQLFYTSNMAHDLFYRYGFTEAASSFQQYNFGRGGAEGNIVIANTQDGSGFNNVNFMTPPDGQNGHVHAIDSHVSHCQMYLWNTVSPYPDGDMEAGIVIHELAHGPSTRLTGRPKNSGCLGWNESGGTGEGSGDFIATSIRSTSTYSDYGQHHRQPLNVQDPLQARLLGHACQNPKGTPSRPLAMGRSGFVADQGIGNPIAKDYYLQSHGELLGTVDFQPAGDDTMFTKIARKWVKVFRRKSSLDTLDANELEAA</sequence>
<keyword evidence="10" id="KW-0812">Transmembrane</keyword>
<dbReference type="GO" id="GO:0006508">
    <property type="term" value="P:proteolysis"/>
    <property type="evidence" value="ECO:0007669"/>
    <property type="project" value="UniProtKB-KW"/>
</dbReference>
<proteinExistence type="inferred from homology"/>
<reference evidence="11 12" key="1">
    <citation type="submission" date="2014-06" db="EMBL/GenBank/DDBJ databases">
        <authorList>
            <consortium name="DOE Joint Genome Institute"/>
            <person name="Kuo A."/>
            <person name="Kohler A."/>
            <person name="Nagy L.G."/>
            <person name="Floudas D."/>
            <person name="Copeland A."/>
            <person name="Barry K.W."/>
            <person name="Cichocki N."/>
            <person name="Veneault-Fourrey C."/>
            <person name="LaButti K."/>
            <person name="Lindquist E.A."/>
            <person name="Lipzen A."/>
            <person name="Lundell T."/>
            <person name="Morin E."/>
            <person name="Murat C."/>
            <person name="Sun H."/>
            <person name="Tunlid A."/>
            <person name="Henrissat B."/>
            <person name="Grigoriev I.V."/>
            <person name="Hibbett D.S."/>
            <person name="Martin F."/>
            <person name="Nordberg H.P."/>
            <person name="Cantor M.N."/>
            <person name="Hua S.X."/>
        </authorList>
    </citation>
    <scope>NUCLEOTIDE SEQUENCE [LARGE SCALE GENOMIC DNA]</scope>
    <source>
        <strain evidence="11 12">ATCC 200175</strain>
    </source>
</reference>
<feature type="binding site" evidence="7">
    <location>
        <position position="607"/>
    </location>
    <ligand>
        <name>Zn(2+)</name>
        <dbReference type="ChEBI" id="CHEBI:29105"/>
        <note>catalytic</note>
    </ligand>
</feature>
<dbReference type="EC" id="3.4.24.-" evidence="8"/>
<evidence type="ECO:0000256" key="1">
    <source>
        <dbReference type="ARBA" id="ARBA00022670"/>
    </source>
</evidence>
<keyword evidence="1 8" id="KW-0645">Protease</keyword>
<gene>
    <name evidence="11" type="ORF">PAXINDRAFT_16559</name>
</gene>
<feature type="binding site" evidence="7">
    <location>
        <position position="611"/>
    </location>
    <ligand>
        <name>Zn(2+)</name>
        <dbReference type="ChEBI" id="CHEBI:29105"/>
        <note>catalytic</note>
    </ligand>
</feature>
<reference evidence="12" key="2">
    <citation type="submission" date="2015-01" db="EMBL/GenBank/DDBJ databases">
        <title>Evolutionary Origins and Diversification of the Mycorrhizal Mutualists.</title>
        <authorList>
            <consortium name="DOE Joint Genome Institute"/>
            <consortium name="Mycorrhizal Genomics Consortium"/>
            <person name="Kohler A."/>
            <person name="Kuo A."/>
            <person name="Nagy L.G."/>
            <person name="Floudas D."/>
            <person name="Copeland A."/>
            <person name="Barry K.W."/>
            <person name="Cichocki N."/>
            <person name="Veneault-Fourrey C."/>
            <person name="LaButti K."/>
            <person name="Lindquist E.A."/>
            <person name="Lipzen A."/>
            <person name="Lundell T."/>
            <person name="Morin E."/>
            <person name="Murat C."/>
            <person name="Riley R."/>
            <person name="Ohm R."/>
            <person name="Sun H."/>
            <person name="Tunlid A."/>
            <person name="Henrissat B."/>
            <person name="Grigoriev I.V."/>
            <person name="Hibbett D.S."/>
            <person name="Martin F."/>
        </authorList>
    </citation>
    <scope>NUCLEOTIDE SEQUENCE [LARGE SCALE GENOMIC DNA]</scope>
    <source>
        <strain evidence="12">ATCC 200175</strain>
    </source>
</reference>
<evidence type="ECO:0000256" key="3">
    <source>
        <dbReference type="ARBA" id="ARBA00022801"/>
    </source>
</evidence>
<feature type="region of interest" description="Disordered" evidence="9">
    <location>
        <begin position="402"/>
        <end position="426"/>
    </location>
</feature>
<keyword evidence="2 7" id="KW-0479">Metal-binding</keyword>
<dbReference type="HOGENOM" id="CLU_366049_0_0_1"/>
<dbReference type="InterPro" id="IPR001842">
    <property type="entry name" value="Peptidase_M36"/>
</dbReference>
<keyword evidence="5 8" id="KW-0482">Metalloprotease</keyword>
<dbReference type="EMBL" id="KN819405">
    <property type="protein sequence ID" value="KIJ10473.1"/>
    <property type="molecule type" value="Genomic_DNA"/>
</dbReference>
<evidence type="ECO:0000256" key="7">
    <source>
        <dbReference type="PIRSR" id="PIRSR601842-2"/>
    </source>
</evidence>
<evidence type="ECO:0000313" key="12">
    <source>
        <dbReference type="Proteomes" id="UP000053647"/>
    </source>
</evidence>
<feature type="active site" evidence="6">
    <location>
        <position position="608"/>
    </location>
</feature>
<dbReference type="GO" id="GO:0004222">
    <property type="term" value="F:metalloendopeptidase activity"/>
    <property type="evidence" value="ECO:0007669"/>
    <property type="project" value="InterPro"/>
</dbReference>
<evidence type="ECO:0000256" key="9">
    <source>
        <dbReference type="SAM" id="MobiDB-lite"/>
    </source>
</evidence>
<dbReference type="AlphaFoldDB" id="A0A0C9TI87"/>
<keyword evidence="8" id="KW-0964">Secreted</keyword>
<feature type="compositionally biased region" description="Polar residues" evidence="9">
    <location>
        <begin position="264"/>
        <end position="274"/>
    </location>
</feature>
<comment type="subcellular location">
    <subcellularLocation>
        <location evidence="8">Secreted</location>
    </subcellularLocation>
</comment>
<feature type="region of interest" description="Disordered" evidence="9">
    <location>
        <begin position="252"/>
        <end position="283"/>
    </location>
</feature>
<dbReference type="Proteomes" id="UP000053647">
    <property type="component" value="Unassembled WGS sequence"/>
</dbReference>
<keyword evidence="10" id="KW-0472">Membrane</keyword>
<feature type="binding site" evidence="7">
    <location>
        <position position="637"/>
    </location>
    <ligand>
        <name>Zn(2+)</name>
        <dbReference type="ChEBI" id="CHEBI:29105"/>
        <note>catalytic</note>
    </ligand>
</feature>
<evidence type="ECO:0000256" key="4">
    <source>
        <dbReference type="ARBA" id="ARBA00022833"/>
    </source>
</evidence>
<evidence type="ECO:0000256" key="8">
    <source>
        <dbReference type="RuleBase" id="RU364017"/>
    </source>
</evidence>
<keyword evidence="12" id="KW-1185">Reference proteome</keyword>
<feature type="transmembrane region" description="Helical" evidence="10">
    <location>
        <begin position="105"/>
        <end position="125"/>
    </location>
</feature>
<protein>
    <recommendedName>
        <fullName evidence="8">Extracellular metalloproteinase</fullName>
        <ecNumber evidence="8">3.4.24.-</ecNumber>
    </recommendedName>
    <alternativeName>
        <fullName evidence="8">Fungalysin</fullName>
    </alternativeName>
</protein>
<dbReference type="Gene3D" id="3.10.170.10">
    <property type="match status" value="1"/>
</dbReference>
<feature type="region of interest" description="Disordered" evidence="9">
    <location>
        <begin position="183"/>
        <end position="218"/>
    </location>
</feature>
<evidence type="ECO:0000313" key="11">
    <source>
        <dbReference type="EMBL" id="KIJ10473.1"/>
    </source>
</evidence>
<accession>A0A0C9TI87</accession>
<evidence type="ECO:0000256" key="2">
    <source>
        <dbReference type="ARBA" id="ARBA00022723"/>
    </source>
</evidence>
<dbReference type="Pfam" id="PF02128">
    <property type="entry name" value="Peptidase_M36"/>
    <property type="match status" value="1"/>
</dbReference>
<organism evidence="11 12">
    <name type="scientific">Paxillus involutus ATCC 200175</name>
    <dbReference type="NCBI Taxonomy" id="664439"/>
    <lineage>
        <taxon>Eukaryota</taxon>
        <taxon>Fungi</taxon>
        <taxon>Dikarya</taxon>
        <taxon>Basidiomycota</taxon>
        <taxon>Agaricomycotina</taxon>
        <taxon>Agaricomycetes</taxon>
        <taxon>Agaricomycetidae</taxon>
        <taxon>Boletales</taxon>
        <taxon>Paxilineae</taxon>
        <taxon>Paxillaceae</taxon>
        <taxon>Paxillus</taxon>
    </lineage>
</organism>
<comment type="similarity">
    <text evidence="8">Belongs to the peptidase M36 family.</text>
</comment>
<dbReference type="SUPFAM" id="SSF55486">
    <property type="entry name" value="Metalloproteases ('zincins'), catalytic domain"/>
    <property type="match status" value="1"/>
</dbReference>
<dbReference type="GO" id="GO:0008270">
    <property type="term" value="F:zinc ion binding"/>
    <property type="evidence" value="ECO:0007669"/>
    <property type="project" value="InterPro"/>
</dbReference>
<feature type="region of interest" description="Disordered" evidence="9">
    <location>
        <begin position="1"/>
        <end position="35"/>
    </location>
</feature>
<evidence type="ECO:0000256" key="5">
    <source>
        <dbReference type="ARBA" id="ARBA00023049"/>
    </source>
</evidence>
<keyword evidence="4 7" id="KW-0862">Zinc</keyword>
<dbReference type="GO" id="GO:0005615">
    <property type="term" value="C:extracellular space"/>
    <property type="evidence" value="ECO:0007669"/>
    <property type="project" value="InterPro"/>
</dbReference>
<feature type="compositionally biased region" description="Basic and acidic residues" evidence="9">
    <location>
        <begin position="26"/>
        <end position="35"/>
    </location>
</feature>
<name>A0A0C9TI87_PAXIN</name>
<evidence type="ECO:0000256" key="10">
    <source>
        <dbReference type="SAM" id="Phobius"/>
    </source>
</evidence>
<keyword evidence="10" id="KW-1133">Transmembrane helix</keyword>
<dbReference type="InterPro" id="IPR050371">
    <property type="entry name" value="Fungal_virulence_M36"/>
</dbReference>
<evidence type="ECO:0000256" key="6">
    <source>
        <dbReference type="PIRSR" id="PIRSR601842-1"/>
    </source>
</evidence>
<keyword evidence="3 8" id="KW-0378">Hydrolase</keyword>
<dbReference type="PANTHER" id="PTHR33478">
    <property type="entry name" value="EXTRACELLULAR METALLOPROTEINASE MEP"/>
    <property type="match status" value="1"/>
</dbReference>
<feature type="compositionally biased region" description="Polar residues" evidence="9">
    <location>
        <begin position="404"/>
        <end position="418"/>
    </location>
</feature>